<feature type="compositionally biased region" description="Polar residues" evidence="1">
    <location>
        <begin position="130"/>
        <end position="141"/>
    </location>
</feature>
<feature type="compositionally biased region" description="Low complexity" evidence="1">
    <location>
        <begin position="44"/>
        <end position="120"/>
    </location>
</feature>
<dbReference type="InterPro" id="IPR058330">
    <property type="entry name" value="DUF8017"/>
</dbReference>
<evidence type="ECO:0000313" key="5">
    <source>
        <dbReference type="Proteomes" id="UP000559182"/>
    </source>
</evidence>
<evidence type="ECO:0000313" key="4">
    <source>
        <dbReference type="EMBL" id="MBB2892950.1"/>
    </source>
</evidence>
<evidence type="ECO:0000256" key="1">
    <source>
        <dbReference type="SAM" id="MobiDB-lite"/>
    </source>
</evidence>
<comment type="caution">
    <text evidence="4">The sequence shown here is derived from an EMBL/GenBank/DDBJ whole genome shotgun (WGS) entry which is preliminary data.</text>
</comment>
<gene>
    <name evidence="4" type="ORF">FHU39_002968</name>
</gene>
<sequence length="416" mass="43187">MSNHDDGQGQQPENEQQPSDQQPGQSGGHRLPGQSGAQPRQDATGGQQPWTGGQQQPGNTGGQQPWTGGQPPQQGNTGGQQPWAGGQPPQQGNTGGQQPWTGGQQPWSSGGQPAQPPSWSTGETGPNVGPTMNNPQSSYYDRFSQASGEGVVVPPKGSGTGGGRGKILIGIAAALVLVIAAVAIYAFTRNSDKTPTPAASSPVTSSLPPVTATTWVNPTLAAGQRALKSGWQAQSASDPRGVFDVPENKDWTLESKDTLFGYADSSGKPLVVAKAPARYGVGFCSAKKTAESAWLGLVNVGKRDPADAGPDLAQRFADAISLKKDGSHAKQGKMSAAKQVKVNQDTIPALEYTITTAVGDPDGCDKGHDYEIRTVTFQAGGKSYQLVAIRELDAPGGKTLSTKVLDEIITTFRPSS</sequence>
<feature type="domain" description="DUF8017" evidence="3">
    <location>
        <begin position="226"/>
        <end position="415"/>
    </location>
</feature>
<keyword evidence="5" id="KW-1185">Reference proteome</keyword>
<dbReference type="EMBL" id="JACHVQ010000002">
    <property type="protein sequence ID" value="MBB2892950.1"/>
    <property type="molecule type" value="Genomic_DNA"/>
</dbReference>
<feature type="compositionally biased region" description="Low complexity" evidence="1">
    <location>
        <begin position="8"/>
        <end position="24"/>
    </location>
</feature>
<proteinExistence type="predicted"/>
<accession>A0A839N5D0</accession>
<dbReference type="Pfam" id="PF26056">
    <property type="entry name" value="DUF8017"/>
    <property type="match status" value="1"/>
</dbReference>
<protein>
    <recommendedName>
        <fullName evidence="3">DUF8017 domain-containing protein</fullName>
    </recommendedName>
</protein>
<reference evidence="4 5" key="1">
    <citation type="submission" date="2020-08" db="EMBL/GenBank/DDBJ databases">
        <title>Sequencing the genomes of 1000 actinobacteria strains.</title>
        <authorList>
            <person name="Klenk H.-P."/>
        </authorList>
    </citation>
    <scope>NUCLEOTIDE SEQUENCE [LARGE SCALE GENOMIC DNA]</scope>
    <source>
        <strain evidence="4 5">DSM 105369</strain>
    </source>
</reference>
<keyword evidence="2" id="KW-0472">Membrane</keyword>
<dbReference type="RefSeq" id="WP_183321331.1">
    <property type="nucleotide sequence ID" value="NZ_JACHVQ010000002.1"/>
</dbReference>
<dbReference type="Proteomes" id="UP000559182">
    <property type="component" value="Unassembled WGS sequence"/>
</dbReference>
<keyword evidence="2" id="KW-0812">Transmembrane</keyword>
<keyword evidence="2" id="KW-1133">Transmembrane helix</keyword>
<feature type="transmembrane region" description="Helical" evidence="2">
    <location>
        <begin position="167"/>
        <end position="187"/>
    </location>
</feature>
<feature type="region of interest" description="Disordered" evidence="1">
    <location>
        <begin position="1"/>
        <end position="141"/>
    </location>
</feature>
<evidence type="ECO:0000259" key="3">
    <source>
        <dbReference type="Pfam" id="PF26056"/>
    </source>
</evidence>
<evidence type="ECO:0000256" key="2">
    <source>
        <dbReference type="SAM" id="Phobius"/>
    </source>
</evidence>
<dbReference type="AlphaFoldDB" id="A0A839N5D0"/>
<name>A0A839N5D0_9MICO</name>
<organism evidence="4 5">
    <name type="scientific">Flexivirga oryzae</name>
    <dbReference type="NCBI Taxonomy" id="1794944"/>
    <lineage>
        <taxon>Bacteria</taxon>
        <taxon>Bacillati</taxon>
        <taxon>Actinomycetota</taxon>
        <taxon>Actinomycetes</taxon>
        <taxon>Micrococcales</taxon>
        <taxon>Dermacoccaceae</taxon>
        <taxon>Flexivirga</taxon>
    </lineage>
</organism>